<evidence type="ECO:0000256" key="1">
    <source>
        <dbReference type="SAM" id="Phobius"/>
    </source>
</evidence>
<accession>A0ABR9EDQ0</accession>
<keyword evidence="1" id="KW-1133">Transmembrane helix</keyword>
<protein>
    <submittedName>
        <fullName evidence="2">Uncharacterized protein</fullName>
    </submittedName>
</protein>
<evidence type="ECO:0000313" key="3">
    <source>
        <dbReference type="Proteomes" id="UP000615755"/>
    </source>
</evidence>
<name>A0ABR9EDQ0_9GAMM</name>
<proteinExistence type="predicted"/>
<comment type="caution">
    <text evidence="2">The sequence shown here is derived from an EMBL/GenBank/DDBJ whole genome shotgun (WGS) entry which is preliminary data.</text>
</comment>
<sequence>MCCIIACWTELLLAQAVWVGVFMLLEFAFSGLNCIKPN</sequence>
<keyword evidence="1" id="KW-0472">Membrane</keyword>
<keyword evidence="3" id="KW-1185">Reference proteome</keyword>
<feature type="transmembrane region" description="Helical" evidence="1">
    <location>
        <begin position="16"/>
        <end position="35"/>
    </location>
</feature>
<dbReference type="EMBL" id="AQGV01000012">
    <property type="protein sequence ID" value="MBE0368947.1"/>
    <property type="molecule type" value="Genomic_DNA"/>
</dbReference>
<reference evidence="2 3" key="1">
    <citation type="submission" date="2015-03" db="EMBL/GenBank/DDBJ databases">
        <title>Genome sequence of Pseudoalteromonas aurantia.</title>
        <authorList>
            <person name="Xie B.-B."/>
            <person name="Rong J.-C."/>
            <person name="Qin Q.-L."/>
            <person name="Zhang Y.-Z."/>
        </authorList>
    </citation>
    <scope>NUCLEOTIDE SEQUENCE [LARGE SCALE GENOMIC DNA]</scope>
    <source>
        <strain evidence="2 3">208</strain>
    </source>
</reference>
<organism evidence="2 3">
    <name type="scientific">Pseudoalteromonas aurantia 208</name>
    <dbReference type="NCBI Taxonomy" id="1314867"/>
    <lineage>
        <taxon>Bacteria</taxon>
        <taxon>Pseudomonadati</taxon>
        <taxon>Pseudomonadota</taxon>
        <taxon>Gammaproteobacteria</taxon>
        <taxon>Alteromonadales</taxon>
        <taxon>Pseudoalteromonadaceae</taxon>
        <taxon>Pseudoalteromonas</taxon>
    </lineage>
</organism>
<dbReference type="Proteomes" id="UP000615755">
    <property type="component" value="Unassembled WGS sequence"/>
</dbReference>
<keyword evidence="1" id="KW-0812">Transmembrane</keyword>
<evidence type="ECO:0000313" key="2">
    <source>
        <dbReference type="EMBL" id="MBE0368947.1"/>
    </source>
</evidence>
<gene>
    <name evidence="2" type="ORF">PAUR_a2685</name>
</gene>